<evidence type="ECO:0000313" key="3">
    <source>
        <dbReference type="Proteomes" id="UP000823937"/>
    </source>
</evidence>
<dbReference type="PANTHER" id="PTHR30221:SF1">
    <property type="entry name" value="SMALL-CONDUCTANCE MECHANOSENSITIVE CHANNEL"/>
    <property type="match status" value="1"/>
</dbReference>
<dbReference type="Pfam" id="PF05552">
    <property type="entry name" value="MS_channel_1st_1"/>
    <property type="match status" value="4"/>
</dbReference>
<keyword evidence="1" id="KW-0812">Transmembrane</keyword>
<sequence length="409" mass="45112">MVDELKYTWDNMISSIVMELPNVIKAILLLLLAWVIAIIARNVFNKLLVKVGFGRALSKTPFVADEKSGNELLENIGKLVYFLVFILFLPTVFGVLNMTEVAAPISNMMDKFLYFIPNIIAAAVIILIGVFVAKLVKQLFEQFFTTLNIDKWVNKVLPNKGETEEAQATLSSVISNIIFIVILIPFITIGLEALNIQTISRPIESVLNNVLAMIPGIFVAIILIVVGFYIGKFVGSLLTNLLRGANINKVFDSLGISNKVDGKGFDIANFVGKLVQFVIVLFFMVEAFQVINLKVLNTIGFAIITYLPFLLSAIIILGVGLLLANIVGNWVQKNTNNAISALLIKGVIITFAVFMTLDQLHFATSIVNIAFMIILGGFMIAFAISFGIGGREFAKRQLEKLDQKMNDPK</sequence>
<dbReference type="InterPro" id="IPR045275">
    <property type="entry name" value="MscS_archaea/bacteria_type"/>
</dbReference>
<dbReference type="AlphaFoldDB" id="A0A9D1TIT8"/>
<keyword evidence="1" id="KW-1133">Transmembrane helix</keyword>
<name>A0A9D1TIT8_9BACI</name>
<dbReference type="NCBIfam" id="NF033912">
    <property type="entry name" value="msc"/>
    <property type="match status" value="1"/>
</dbReference>
<dbReference type="InterPro" id="IPR008910">
    <property type="entry name" value="MSC_TM_helix"/>
</dbReference>
<evidence type="ECO:0000256" key="1">
    <source>
        <dbReference type="SAM" id="Phobius"/>
    </source>
</evidence>
<accession>A0A9D1TIT8</accession>
<dbReference type="EMBL" id="DXHX01000004">
    <property type="protein sequence ID" value="HIV73480.1"/>
    <property type="molecule type" value="Genomic_DNA"/>
</dbReference>
<gene>
    <name evidence="2" type="ORF">H9895_00185</name>
</gene>
<dbReference type="Gene3D" id="1.10.287.1260">
    <property type="match status" value="1"/>
</dbReference>
<comment type="caution">
    <text evidence="2">The sequence shown here is derived from an EMBL/GenBank/DDBJ whole genome shotgun (WGS) entry which is preliminary data.</text>
</comment>
<feature type="transmembrane region" description="Helical" evidence="1">
    <location>
        <begin position="79"/>
        <end position="100"/>
    </location>
</feature>
<feature type="transmembrane region" description="Helical" evidence="1">
    <location>
        <begin position="112"/>
        <end position="133"/>
    </location>
</feature>
<feature type="transmembrane region" description="Helical" evidence="1">
    <location>
        <begin position="303"/>
        <end position="326"/>
    </location>
</feature>
<keyword evidence="1" id="KW-0472">Membrane</keyword>
<dbReference type="Proteomes" id="UP000823937">
    <property type="component" value="Unassembled WGS sequence"/>
</dbReference>
<evidence type="ECO:0000313" key="2">
    <source>
        <dbReference type="EMBL" id="HIV73480.1"/>
    </source>
</evidence>
<feature type="transmembrane region" description="Helical" evidence="1">
    <location>
        <begin position="206"/>
        <end position="230"/>
    </location>
</feature>
<feature type="transmembrane region" description="Helical" evidence="1">
    <location>
        <begin position="20"/>
        <end position="40"/>
    </location>
</feature>
<feature type="transmembrane region" description="Helical" evidence="1">
    <location>
        <begin position="274"/>
        <end position="291"/>
    </location>
</feature>
<feature type="transmembrane region" description="Helical" evidence="1">
    <location>
        <begin position="173"/>
        <end position="194"/>
    </location>
</feature>
<reference evidence="2" key="2">
    <citation type="submission" date="2021-04" db="EMBL/GenBank/DDBJ databases">
        <authorList>
            <person name="Gilroy R."/>
        </authorList>
    </citation>
    <scope>NUCLEOTIDE SEQUENCE</scope>
    <source>
        <strain evidence="2">CHK169-2315</strain>
    </source>
</reference>
<protein>
    <submittedName>
        <fullName evidence="2">Mechanosensitive ion channel</fullName>
    </submittedName>
</protein>
<proteinExistence type="predicted"/>
<organism evidence="2 3">
    <name type="scientific">Candidatus Pseudogracilibacillus intestinigallinarum</name>
    <dbReference type="NCBI Taxonomy" id="2838742"/>
    <lineage>
        <taxon>Bacteria</taxon>
        <taxon>Bacillati</taxon>
        <taxon>Bacillota</taxon>
        <taxon>Bacilli</taxon>
        <taxon>Bacillales</taxon>
        <taxon>Bacillaceae</taxon>
        <taxon>Pseudogracilibacillus</taxon>
    </lineage>
</organism>
<reference evidence="2" key="1">
    <citation type="journal article" date="2021" name="PeerJ">
        <title>Extensive microbial diversity within the chicken gut microbiome revealed by metagenomics and culture.</title>
        <authorList>
            <person name="Gilroy R."/>
            <person name="Ravi A."/>
            <person name="Getino M."/>
            <person name="Pursley I."/>
            <person name="Horton D.L."/>
            <person name="Alikhan N.F."/>
            <person name="Baker D."/>
            <person name="Gharbi K."/>
            <person name="Hall N."/>
            <person name="Watson M."/>
            <person name="Adriaenssens E.M."/>
            <person name="Foster-Nyarko E."/>
            <person name="Jarju S."/>
            <person name="Secka A."/>
            <person name="Antonio M."/>
            <person name="Oren A."/>
            <person name="Chaudhuri R.R."/>
            <person name="La Ragione R."/>
            <person name="Hildebrand F."/>
            <person name="Pallen M.J."/>
        </authorList>
    </citation>
    <scope>NUCLEOTIDE SEQUENCE</scope>
    <source>
        <strain evidence="2">CHK169-2315</strain>
    </source>
</reference>
<feature type="transmembrane region" description="Helical" evidence="1">
    <location>
        <begin position="369"/>
        <end position="388"/>
    </location>
</feature>
<dbReference type="GO" id="GO:0008381">
    <property type="term" value="F:mechanosensitive monoatomic ion channel activity"/>
    <property type="evidence" value="ECO:0007669"/>
    <property type="project" value="InterPro"/>
</dbReference>
<feature type="transmembrane region" description="Helical" evidence="1">
    <location>
        <begin position="338"/>
        <end position="357"/>
    </location>
</feature>
<dbReference type="PANTHER" id="PTHR30221">
    <property type="entry name" value="SMALL-CONDUCTANCE MECHANOSENSITIVE CHANNEL"/>
    <property type="match status" value="1"/>
</dbReference>